<gene>
    <name evidence="1" type="ORF">UK23_14280</name>
</gene>
<keyword evidence="2" id="KW-1185">Reference proteome</keyword>
<evidence type="ECO:0000313" key="2">
    <source>
        <dbReference type="Proteomes" id="UP000033393"/>
    </source>
</evidence>
<dbReference type="EMBL" id="JYJG01000085">
    <property type="protein sequence ID" value="KJK49352.1"/>
    <property type="molecule type" value="Genomic_DNA"/>
</dbReference>
<dbReference type="PATRIC" id="fig|68170.10.peg.2810"/>
<organism evidence="1 2">
    <name type="scientific">Lentzea aerocolonigenes</name>
    <name type="common">Lechevalieria aerocolonigenes</name>
    <name type="synonym">Saccharothrix aerocolonigenes</name>
    <dbReference type="NCBI Taxonomy" id="68170"/>
    <lineage>
        <taxon>Bacteria</taxon>
        <taxon>Bacillati</taxon>
        <taxon>Actinomycetota</taxon>
        <taxon>Actinomycetes</taxon>
        <taxon>Pseudonocardiales</taxon>
        <taxon>Pseudonocardiaceae</taxon>
        <taxon>Lentzea</taxon>
    </lineage>
</organism>
<dbReference type="Proteomes" id="UP000033393">
    <property type="component" value="Unassembled WGS sequence"/>
</dbReference>
<name>A0A0F0H4V5_LENAE</name>
<accession>A0A0F0H4V5</accession>
<sequence>MTRHAGKDELLSSMEEIEYIKNACAELGEHSRAVFALAAASRVMSVYQVYGEVRPGLRGADSSHDAIVAVVRFIRELPNATREKALRKVEAALIDLAHDLPLVQDREEFDLAEAVTVEAITSMSLALTGWKDYSAEACFQAVMGALEVDAVWSEGVALEAVSWDRVTAQQRQQFRDIEELRSAVGIGAADVYRSIMNRAERECMPYLAGMEKLMET</sequence>
<protein>
    <submittedName>
        <fullName evidence="1">Uncharacterized protein</fullName>
    </submittedName>
</protein>
<comment type="caution">
    <text evidence="1">The sequence shown here is derived from an EMBL/GenBank/DDBJ whole genome shotgun (WGS) entry which is preliminary data.</text>
</comment>
<proteinExistence type="predicted"/>
<dbReference type="AlphaFoldDB" id="A0A0F0H4V5"/>
<reference evidence="1 2" key="1">
    <citation type="submission" date="2015-02" db="EMBL/GenBank/DDBJ databases">
        <authorList>
            <person name="Ju K.-S."/>
            <person name="Doroghazi J.R."/>
            <person name="Metcalf W."/>
        </authorList>
    </citation>
    <scope>NUCLEOTIDE SEQUENCE [LARGE SCALE GENOMIC DNA]</scope>
    <source>
        <strain evidence="1 2">NRRL B-16140</strain>
    </source>
</reference>
<evidence type="ECO:0000313" key="1">
    <source>
        <dbReference type="EMBL" id="KJK49352.1"/>
    </source>
</evidence>